<dbReference type="EMBL" id="RCZD01000004">
    <property type="protein sequence ID" value="TPG62590.1"/>
    <property type="molecule type" value="Genomic_DNA"/>
</dbReference>
<evidence type="ECO:0000313" key="2">
    <source>
        <dbReference type="Proteomes" id="UP000317663"/>
    </source>
</evidence>
<keyword evidence="2" id="KW-1185">Reference proteome</keyword>
<proteinExistence type="predicted"/>
<gene>
    <name evidence="1" type="ORF">EAH77_08870</name>
</gene>
<name>A0A502GMS7_9GAMM</name>
<comment type="caution">
    <text evidence="1">The sequence shown here is derived from an EMBL/GenBank/DDBJ whole genome shotgun (WGS) entry which is preliminary data.</text>
</comment>
<organism evidence="1 2">
    <name type="scientific">Ewingella americana</name>
    <dbReference type="NCBI Taxonomy" id="41202"/>
    <lineage>
        <taxon>Bacteria</taxon>
        <taxon>Pseudomonadati</taxon>
        <taxon>Pseudomonadota</taxon>
        <taxon>Gammaproteobacteria</taxon>
        <taxon>Enterobacterales</taxon>
        <taxon>Yersiniaceae</taxon>
        <taxon>Ewingella</taxon>
    </lineage>
</organism>
<sequence>MKSTLRTNSYSAAMFMSWVLSQGILTCPFPNVHPTNAREFSNCYSMLKDFPLLATELKRMSIYSREWRAVVQHWEKWREFILDGRHAELSELMAVAFIQLSAPAAHRAADIYKRTTGPKRRNNRGGHGQCQLSEDDKAFIKQSLGRLSLKRIAAVLDRPYSTIMRNAKLLQGEHP</sequence>
<reference evidence="1 2" key="1">
    <citation type="journal article" date="2019" name="Environ. Microbiol.">
        <title>Species interactions and distinct microbial communities in high Arctic permafrost affected cryosols are associated with the CH4 and CO2 gas fluxes.</title>
        <authorList>
            <person name="Altshuler I."/>
            <person name="Hamel J."/>
            <person name="Turney S."/>
            <person name="Magnuson E."/>
            <person name="Levesque R."/>
            <person name="Greer C."/>
            <person name="Whyte L.G."/>
        </authorList>
    </citation>
    <scope>NUCLEOTIDE SEQUENCE [LARGE SCALE GENOMIC DNA]</scope>
    <source>
        <strain evidence="1 2">E4</strain>
    </source>
</reference>
<dbReference type="RefSeq" id="WP_140471772.1">
    <property type="nucleotide sequence ID" value="NZ_RCZD01000004.1"/>
</dbReference>
<protein>
    <recommendedName>
        <fullName evidence="3">Helix-turn-helix domain-containing protein</fullName>
    </recommendedName>
</protein>
<dbReference type="AlphaFoldDB" id="A0A502GMS7"/>
<accession>A0A502GMS7</accession>
<dbReference type="Proteomes" id="UP000317663">
    <property type="component" value="Unassembled WGS sequence"/>
</dbReference>
<evidence type="ECO:0000313" key="1">
    <source>
        <dbReference type="EMBL" id="TPG62590.1"/>
    </source>
</evidence>
<evidence type="ECO:0008006" key="3">
    <source>
        <dbReference type="Google" id="ProtNLM"/>
    </source>
</evidence>